<dbReference type="SMART" id="SM00028">
    <property type="entry name" value="TPR"/>
    <property type="match status" value="6"/>
</dbReference>
<dbReference type="Pfam" id="PF13432">
    <property type="entry name" value="TPR_16"/>
    <property type="match status" value="2"/>
</dbReference>
<dbReference type="InterPro" id="IPR011990">
    <property type="entry name" value="TPR-like_helical_dom_sf"/>
</dbReference>
<keyword evidence="5" id="KW-1185">Reference proteome</keyword>
<protein>
    <submittedName>
        <fullName evidence="4">Tetratricopeptide repeat protein</fullName>
    </submittedName>
</protein>
<accession>A0A418XQW3</accession>
<reference evidence="4 5" key="1">
    <citation type="submission" date="2018-09" db="EMBL/GenBank/DDBJ databases">
        <authorList>
            <person name="Zhu H."/>
        </authorList>
    </citation>
    <scope>NUCLEOTIDE SEQUENCE [LARGE SCALE GENOMIC DNA]</scope>
    <source>
        <strain evidence="4 5">K1S02-61</strain>
    </source>
</reference>
<feature type="region of interest" description="Disordered" evidence="2">
    <location>
        <begin position="26"/>
        <end position="52"/>
    </location>
</feature>
<proteinExistence type="predicted"/>
<keyword evidence="1" id="KW-0802">TPR repeat</keyword>
<evidence type="ECO:0000256" key="2">
    <source>
        <dbReference type="SAM" id="MobiDB-lite"/>
    </source>
</evidence>
<dbReference type="SUPFAM" id="SSF48452">
    <property type="entry name" value="TPR-like"/>
    <property type="match status" value="3"/>
</dbReference>
<dbReference type="PROSITE" id="PS50005">
    <property type="entry name" value="TPR"/>
    <property type="match status" value="2"/>
</dbReference>
<feature type="chain" id="PRO_5019452404" evidence="3">
    <location>
        <begin position="19"/>
        <end position="594"/>
    </location>
</feature>
<name>A0A418XQW3_9BURK</name>
<evidence type="ECO:0000313" key="4">
    <source>
        <dbReference type="EMBL" id="RJG14841.1"/>
    </source>
</evidence>
<evidence type="ECO:0000313" key="5">
    <source>
        <dbReference type="Proteomes" id="UP000284006"/>
    </source>
</evidence>
<dbReference type="InterPro" id="IPR019734">
    <property type="entry name" value="TPR_rpt"/>
</dbReference>
<organism evidence="4 5">
    <name type="scientific">Massilia cavernae</name>
    <dbReference type="NCBI Taxonomy" id="2320864"/>
    <lineage>
        <taxon>Bacteria</taxon>
        <taxon>Pseudomonadati</taxon>
        <taxon>Pseudomonadota</taxon>
        <taxon>Betaproteobacteria</taxon>
        <taxon>Burkholderiales</taxon>
        <taxon>Oxalobacteraceae</taxon>
        <taxon>Telluria group</taxon>
        <taxon>Massilia</taxon>
    </lineage>
</organism>
<dbReference type="AlphaFoldDB" id="A0A418XQW3"/>
<feature type="compositionally biased region" description="Low complexity" evidence="2">
    <location>
        <begin position="26"/>
        <end position="39"/>
    </location>
</feature>
<dbReference type="PANTHER" id="PTHR12558:SF13">
    <property type="entry name" value="CELL DIVISION CYCLE PROTEIN 27 HOMOLOG"/>
    <property type="match status" value="1"/>
</dbReference>
<feature type="signal peptide" evidence="3">
    <location>
        <begin position="1"/>
        <end position="18"/>
    </location>
</feature>
<dbReference type="OrthoDB" id="9766710at2"/>
<evidence type="ECO:0000256" key="1">
    <source>
        <dbReference type="PROSITE-ProRule" id="PRU00339"/>
    </source>
</evidence>
<comment type="caution">
    <text evidence="4">The sequence shown here is derived from an EMBL/GenBank/DDBJ whole genome shotgun (WGS) entry which is preliminary data.</text>
</comment>
<dbReference type="PROSITE" id="PS51257">
    <property type="entry name" value="PROKAR_LIPOPROTEIN"/>
    <property type="match status" value="1"/>
</dbReference>
<feature type="repeat" description="TPR" evidence="1">
    <location>
        <begin position="266"/>
        <end position="299"/>
    </location>
</feature>
<dbReference type="EMBL" id="QYUP01000124">
    <property type="protein sequence ID" value="RJG14841.1"/>
    <property type="molecule type" value="Genomic_DNA"/>
</dbReference>
<dbReference type="Gene3D" id="1.25.40.10">
    <property type="entry name" value="Tetratricopeptide repeat domain"/>
    <property type="match status" value="3"/>
</dbReference>
<dbReference type="Proteomes" id="UP000284006">
    <property type="component" value="Unassembled WGS sequence"/>
</dbReference>
<dbReference type="PANTHER" id="PTHR12558">
    <property type="entry name" value="CELL DIVISION CYCLE 16,23,27"/>
    <property type="match status" value="1"/>
</dbReference>
<feature type="repeat" description="TPR" evidence="1">
    <location>
        <begin position="547"/>
        <end position="580"/>
    </location>
</feature>
<keyword evidence="3" id="KW-0732">Signal</keyword>
<sequence>MKNAFVIVTLAGLLSACAVVQQPQPASVPPAEVEPAAVADETSSPAVEASDDEKLPNVALTSDLLYKLMKAELEYREGKWERPYADLLDIARQTRDPRLARRAAEMALGATQPLEAMAAVRTWRELAPDSEDAARAYLGLAVMSDKLPEAEAILKQRLADAPIAERGAAMFQARQFLSRAKDKEAASAMLERLITPYNNTVEARILLSQNAFSRGDKVRAETEARAALALKPDSEISVLMLAQVMADPASVETLFTSFLATHPKAHEVRAAHARLLVDQKEYAKARESFERLLAEQPDNLGNLYALGILSMQLDESEAAEKYLSRFIDVLGESPDDERDPSRVLLMLSQLAEQRDDLAASRKWLDKIDSADPAMTFGVQIKRAQLMGRTGDVAGARKLLTGLAPAEKTEQAQVVLAEGQVLRDAGQFANAYKVLEVGTRRFPDNPDLLYDFALQAEKIGRVEVMEKALRAVMALAPDNHHAYNALGYSLAERNVRLDEALALIDKAMKMAPEDPFIMDSLGWVHYRMGNLDAAELQLRKAYSLRNDADIAVHLGEVLWRKGQQAEARKLLREARAKDPKNDALRNTLARLQLKL</sequence>
<dbReference type="Pfam" id="PF14559">
    <property type="entry name" value="TPR_19"/>
    <property type="match status" value="1"/>
</dbReference>
<gene>
    <name evidence="4" type="ORF">D3872_16470</name>
</gene>
<evidence type="ECO:0000256" key="3">
    <source>
        <dbReference type="SAM" id="SignalP"/>
    </source>
</evidence>